<organism evidence="1 2">
    <name type="scientific">[Clostridium] asparagiforme DSM 15981</name>
    <dbReference type="NCBI Taxonomy" id="518636"/>
    <lineage>
        <taxon>Bacteria</taxon>
        <taxon>Bacillati</taxon>
        <taxon>Bacillota</taxon>
        <taxon>Clostridia</taxon>
        <taxon>Lachnospirales</taxon>
        <taxon>Lachnospiraceae</taxon>
        <taxon>Enterocloster</taxon>
    </lineage>
</organism>
<gene>
    <name evidence="1" type="ORF">CLOSTASPAR_03251</name>
</gene>
<sequence>MGRNPESGFRIPPPARRTPVLFRNFAISSLFLPVYQHGALNVNNFLTIIIKLNFPASTF</sequence>
<reference evidence="1 2" key="1">
    <citation type="submission" date="2009-01" db="EMBL/GenBank/DDBJ databases">
        <authorList>
            <person name="Fulton L."/>
            <person name="Clifton S."/>
            <person name="Fulton B."/>
            <person name="Xu J."/>
            <person name="Minx P."/>
            <person name="Pepin K.H."/>
            <person name="Johnson M."/>
            <person name="Bhonagiri V."/>
            <person name="Nash W.E."/>
            <person name="Mardis E.R."/>
            <person name="Wilson R.K."/>
        </authorList>
    </citation>
    <scope>NUCLEOTIDE SEQUENCE [LARGE SCALE GENOMIC DNA]</scope>
    <source>
        <strain evidence="1 2">DSM 15981</strain>
    </source>
</reference>
<name>C0D1W2_9FIRM</name>
<proteinExistence type="predicted"/>
<reference evidence="1 2" key="2">
    <citation type="submission" date="2009-02" db="EMBL/GenBank/DDBJ databases">
        <title>Draft genome sequence of Clostridium asparagiforme (DSM 15981).</title>
        <authorList>
            <person name="Sudarsanam P."/>
            <person name="Ley R."/>
            <person name="Guruge J."/>
            <person name="Turnbaugh P.J."/>
            <person name="Mahowald M."/>
            <person name="Liep D."/>
            <person name="Gordon J."/>
        </authorList>
    </citation>
    <scope>NUCLEOTIDE SEQUENCE [LARGE SCALE GENOMIC DNA]</scope>
    <source>
        <strain evidence="1 2">DSM 15981</strain>
    </source>
</reference>
<protein>
    <submittedName>
        <fullName evidence="1">Uncharacterized protein</fullName>
    </submittedName>
</protein>
<feature type="non-terminal residue" evidence="1">
    <location>
        <position position="59"/>
    </location>
</feature>
<accession>C0D1W2</accession>
<dbReference type="Proteomes" id="UP000004756">
    <property type="component" value="Unassembled WGS sequence"/>
</dbReference>
<dbReference type="EMBL" id="ACCJ01000241">
    <property type="protein sequence ID" value="EEG54692.1"/>
    <property type="molecule type" value="Genomic_DNA"/>
</dbReference>
<evidence type="ECO:0000313" key="1">
    <source>
        <dbReference type="EMBL" id="EEG54692.1"/>
    </source>
</evidence>
<dbReference type="AlphaFoldDB" id="C0D1W2"/>
<comment type="caution">
    <text evidence="1">The sequence shown here is derived from an EMBL/GenBank/DDBJ whole genome shotgun (WGS) entry which is preliminary data.</text>
</comment>
<dbReference type="HOGENOM" id="CLU_2966113_0_0_9"/>
<keyword evidence="2" id="KW-1185">Reference proteome</keyword>
<evidence type="ECO:0000313" key="2">
    <source>
        <dbReference type="Proteomes" id="UP000004756"/>
    </source>
</evidence>